<organism evidence="3 4">
    <name type="scientific">Phialemonium atrogriseum</name>
    <dbReference type="NCBI Taxonomy" id="1093897"/>
    <lineage>
        <taxon>Eukaryota</taxon>
        <taxon>Fungi</taxon>
        <taxon>Dikarya</taxon>
        <taxon>Ascomycota</taxon>
        <taxon>Pezizomycotina</taxon>
        <taxon>Sordariomycetes</taxon>
        <taxon>Sordariomycetidae</taxon>
        <taxon>Cephalothecales</taxon>
        <taxon>Cephalothecaceae</taxon>
        <taxon>Phialemonium</taxon>
    </lineage>
</organism>
<evidence type="ECO:0000256" key="2">
    <source>
        <dbReference type="SAM" id="Phobius"/>
    </source>
</evidence>
<evidence type="ECO:0008006" key="5">
    <source>
        <dbReference type="Google" id="ProtNLM"/>
    </source>
</evidence>
<dbReference type="GeneID" id="85305750"/>
<feature type="compositionally biased region" description="Polar residues" evidence="1">
    <location>
        <begin position="145"/>
        <end position="155"/>
    </location>
</feature>
<feature type="transmembrane region" description="Helical" evidence="2">
    <location>
        <begin position="59"/>
        <end position="82"/>
    </location>
</feature>
<evidence type="ECO:0000313" key="3">
    <source>
        <dbReference type="EMBL" id="KAK1764425.1"/>
    </source>
</evidence>
<proteinExistence type="predicted"/>
<comment type="caution">
    <text evidence="3">The sequence shown here is derived from an EMBL/GenBank/DDBJ whole genome shotgun (WGS) entry which is preliminary data.</text>
</comment>
<sequence length="253" mass="25849">MGDSFKQVSYPSMAGLEVVQPGLEPVYLQQLQHVKYAGEKLNESAVAGSRICGLRKVTFWLVIAVVALSAIVIGVGVGFGMGMNRSSGGASRDVPPAISTAATSPFASSVPGSPIPSSPATPTASSSSSSATTSTPASSSAPSSENTPTVSSICPGANNTIIRPNLGTVRYRVRCDSDFSGSGKKTLSSVVLPSFDACLAMCNTMNYFQGRADVGATYNVEGTGQQTPGTCWCLGGPDKEVVENVGNDAAVPL</sequence>
<dbReference type="Proteomes" id="UP001244011">
    <property type="component" value="Unassembled WGS sequence"/>
</dbReference>
<gene>
    <name evidence="3" type="ORF">QBC33DRAFT_198537</name>
</gene>
<evidence type="ECO:0000313" key="4">
    <source>
        <dbReference type="Proteomes" id="UP001244011"/>
    </source>
</evidence>
<dbReference type="EMBL" id="MU839020">
    <property type="protein sequence ID" value="KAK1764425.1"/>
    <property type="molecule type" value="Genomic_DNA"/>
</dbReference>
<feature type="compositionally biased region" description="Low complexity" evidence="1">
    <location>
        <begin position="120"/>
        <end position="144"/>
    </location>
</feature>
<accession>A0AAJ0BUA7</accession>
<dbReference type="AlphaFoldDB" id="A0AAJ0BUA7"/>
<keyword evidence="4" id="KW-1185">Reference proteome</keyword>
<protein>
    <recommendedName>
        <fullName evidence="5">WSC domain-containing protein</fullName>
    </recommendedName>
</protein>
<reference evidence="3" key="1">
    <citation type="submission" date="2023-06" db="EMBL/GenBank/DDBJ databases">
        <title>Genome-scale phylogeny and comparative genomics of the fungal order Sordariales.</title>
        <authorList>
            <consortium name="Lawrence Berkeley National Laboratory"/>
            <person name="Hensen N."/>
            <person name="Bonometti L."/>
            <person name="Westerberg I."/>
            <person name="Brannstrom I.O."/>
            <person name="Guillou S."/>
            <person name="Cros-Aarteil S."/>
            <person name="Calhoun S."/>
            <person name="Haridas S."/>
            <person name="Kuo A."/>
            <person name="Mondo S."/>
            <person name="Pangilinan J."/>
            <person name="Riley R."/>
            <person name="Labutti K."/>
            <person name="Andreopoulos B."/>
            <person name="Lipzen A."/>
            <person name="Chen C."/>
            <person name="Yanf M."/>
            <person name="Daum C."/>
            <person name="Ng V."/>
            <person name="Clum A."/>
            <person name="Steindorff A."/>
            <person name="Ohm R."/>
            <person name="Martin F."/>
            <person name="Silar P."/>
            <person name="Natvig D."/>
            <person name="Lalanne C."/>
            <person name="Gautier V."/>
            <person name="Ament-Velasquez S.L."/>
            <person name="Kruys A."/>
            <person name="Hutchinson M.I."/>
            <person name="Powell A.J."/>
            <person name="Barry K."/>
            <person name="Miller A.N."/>
            <person name="Grigoriev I.V."/>
            <person name="Debuchy R."/>
            <person name="Gladieux P."/>
            <person name="Thoren M.H."/>
            <person name="Johannesson H."/>
        </authorList>
    </citation>
    <scope>NUCLEOTIDE SEQUENCE</scope>
    <source>
        <strain evidence="3">8032-3</strain>
    </source>
</reference>
<evidence type="ECO:0000256" key="1">
    <source>
        <dbReference type="SAM" id="MobiDB-lite"/>
    </source>
</evidence>
<keyword evidence="2" id="KW-1133">Transmembrane helix</keyword>
<keyword evidence="2" id="KW-0812">Transmembrane</keyword>
<keyword evidence="2" id="KW-0472">Membrane</keyword>
<dbReference type="RefSeq" id="XP_060280638.1">
    <property type="nucleotide sequence ID" value="XM_060422563.1"/>
</dbReference>
<feature type="region of interest" description="Disordered" evidence="1">
    <location>
        <begin position="103"/>
        <end position="155"/>
    </location>
</feature>
<name>A0AAJ0BUA7_9PEZI</name>